<proteinExistence type="predicted"/>
<sequence>MRHLLAVLTTLLMPLALWAAPPGLAVYVTDENVDVYVATYGDQAVELTGCTGESAARAILALDGGVPVDVTTFSVLSADFALGAHPAIPCLAAPPEETAWPADTRIWADLEGSGNYFLAAPDGPEFYALPRRCETLKAALDIRARLQRSGVLQGLDAPPGAVVRVTLDCGDAVPGDPAGPQQPAVGASATWSLHSIDVLLSDVGLDRIFVARLSPPEGSMEPPRYLPVWRLDGQPVAELFLTGGDALDAAESRLKALLGQGADAPVTLLGAEARTSVDNALYADICTEGCDGYDHRHGYFAFPGVDFQLTEDNVVPLVPAIDRLGRPRLGFSFGPNRQAVFIGCGVLISAMGLSDAGSMEWAEAARFAEARAGSDRREAFICPPPDVLTCLRRIAPGASLTASSFRPGAACAGRRILDLRLPALSRSTSTINLDGSSFDEIILRPDDGLEKAQLRVAPGQSAGVSACLLSRTESLISARGLPRLSVYAVDLVREGETGGGEVIGIEVENGTLAAEALTVMGDSELSRAVARGLSLCRADLYLGAVALHGNAVALQAFGSRILGLGGDEAPLTLSSDVYGLILSGGTQARFRDAEVNARTGLVLRTAQVSGTRVALVSQGPSGGVGDALQLNGVSTAEFFSSLARGFRCVAAFWSAEPSVRFVLPSNRLSAENTMLSCGAGALVIEE</sequence>
<feature type="signal peptide" evidence="1">
    <location>
        <begin position="1"/>
        <end position="19"/>
    </location>
</feature>
<evidence type="ECO:0000256" key="1">
    <source>
        <dbReference type="SAM" id="SignalP"/>
    </source>
</evidence>
<gene>
    <name evidence="2" type="ORF">KB874_14970</name>
</gene>
<evidence type="ECO:0000313" key="3">
    <source>
        <dbReference type="Proteomes" id="UP000681356"/>
    </source>
</evidence>
<organism evidence="2 3">
    <name type="scientific">Thetidibacter halocola</name>
    <dbReference type="NCBI Taxonomy" id="2827239"/>
    <lineage>
        <taxon>Bacteria</taxon>
        <taxon>Pseudomonadati</taxon>
        <taxon>Pseudomonadota</taxon>
        <taxon>Alphaproteobacteria</taxon>
        <taxon>Rhodobacterales</taxon>
        <taxon>Roseobacteraceae</taxon>
        <taxon>Thetidibacter</taxon>
    </lineage>
</organism>
<comment type="caution">
    <text evidence="2">The sequence shown here is derived from an EMBL/GenBank/DDBJ whole genome shotgun (WGS) entry which is preliminary data.</text>
</comment>
<name>A0A8J7WGS1_9RHOB</name>
<accession>A0A8J7WGS1</accession>
<keyword evidence="3" id="KW-1185">Reference proteome</keyword>
<reference evidence="2" key="1">
    <citation type="submission" date="2021-04" db="EMBL/GenBank/DDBJ databases">
        <authorList>
            <person name="Yoon J."/>
        </authorList>
    </citation>
    <scope>NUCLEOTIDE SEQUENCE</scope>
    <source>
        <strain evidence="2">KMU-90</strain>
    </source>
</reference>
<keyword evidence="1" id="KW-0732">Signal</keyword>
<feature type="chain" id="PRO_5035228171" evidence="1">
    <location>
        <begin position="20"/>
        <end position="686"/>
    </location>
</feature>
<dbReference type="RefSeq" id="WP_212537366.1">
    <property type="nucleotide sequence ID" value="NZ_JAGTUU010000006.1"/>
</dbReference>
<protein>
    <submittedName>
        <fullName evidence="2">Uncharacterized protein</fullName>
    </submittedName>
</protein>
<dbReference type="AlphaFoldDB" id="A0A8J7WGS1"/>
<evidence type="ECO:0000313" key="2">
    <source>
        <dbReference type="EMBL" id="MBS0125391.1"/>
    </source>
</evidence>
<dbReference type="EMBL" id="JAGTUU010000006">
    <property type="protein sequence ID" value="MBS0125391.1"/>
    <property type="molecule type" value="Genomic_DNA"/>
</dbReference>
<dbReference type="Proteomes" id="UP000681356">
    <property type="component" value="Unassembled WGS sequence"/>
</dbReference>